<feature type="transmembrane region" description="Helical" evidence="2">
    <location>
        <begin position="54"/>
        <end position="74"/>
    </location>
</feature>
<protein>
    <submittedName>
        <fullName evidence="4">Gustatory receptor</fullName>
    </submittedName>
</protein>
<accession>A0A914EDY8</accession>
<evidence type="ECO:0000256" key="2">
    <source>
        <dbReference type="SAM" id="Phobius"/>
    </source>
</evidence>
<organism evidence="3 4">
    <name type="scientific">Acrobeloides nanus</name>
    <dbReference type="NCBI Taxonomy" id="290746"/>
    <lineage>
        <taxon>Eukaryota</taxon>
        <taxon>Metazoa</taxon>
        <taxon>Ecdysozoa</taxon>
        <taxon>Nematoda</taxon>
        <taxon>Chromadorea</taxon>
        <taxon>Rhabditida</taxon>
        <taxon>Tylenchina</taxon>
        <taxon>Cephalobomorpha</taxon>
        <taxon>Cephaloboidea</taxon>
        <taxon>Cephalobidae</taxon>
        <taxon>Acrobeloides</taxon>
    </lineage>
</organism>
<keyword evidence="2" id="KW-0812">Transmembrane</keyword>
<dbReference type="InterPro" id="IPR019422">
    <property type="entry name" value="7TM_GPCR_serpentine_rcpt_Srh"/>
</dbReference>
<dbReference type="AlphaFoldDB" id="A0A914EDY8"/>
<evidence type="ECO:0000313" key="4">
    <source>
        <dbReference type="WBParaSite" id="ACRNAN_scaffold755.g26971.t1"/>
    </source>
</evidence>
<feature type="transmembrane region" description="Helical" evidence="2">
    <location>
        <begin position="299"/>
        <end position="317"/>
    </location>
</feature>
<keyword evidence="2" id="KW-1133">Transmembrane helix</keyword>
<feature type="transmembrane region" description="Helical" evidence="2">
    <location>
        <begin position="132"/>
        <end position="155"/>
    </location>
</feature>
<feature type="compositionally biased region" description="Low complexity" evidence="1">
    <location>
        <begin position="15"/>
        <end position="24"/>
    </location>
</feature>
<reference evidence="4" key="1">
    <citation type="submission" date="2022-11" db="UniProtKB">
        <authorList>
            <consortium name="WormBaseParasite"/>
        </authorList>
    </citation>
    <scope>IDENTIFICATION</scope>
</reference>
<sequence>MPTNDVQSYNSFSSSYGSSWGNENSEYKQQPSSNRTIPDYDDTFLYICGIYSNYVRTVAVITILLFPLMVYMLVWKSPQEMKTYKWLLMNNVITGFLYVLLFGVWLPVPVFFDGIICAFSLGPSRLDSKWNYVMLEVSILLFLNLSLSYVASLIYQYTLIMPTSLLGNLPKSPKRFILVYISYTIIIDTILIFLSNFHRDNTHLLFHKLYDKPVWINAPELLKSIYHNEKSMVAFSYSTNEIVIIFGSVLFLTILIETIVIFGLNFKVLKTIRGMNIKLHDRVKLIQQTLYRILYQKTIILMLFFFVPFLVVCIARFELFERSFNLALADCSLIEKLIELAKRLGGLPVFFEVVEYNMTYANMVIDRHFIS</sequence>
<dbReference type="Pfam" id="PF10318">
    <property type="entry name" value="7TM_GPCR_Srh"/>
    <property type="match status" value="1"/>
</dbReference>
<proteinExistence type="predicted"/>
<feature type="transmembrane region" description="Helical" evidence="2">
    <location>
        <begin position="176"/>
        <end position="197"/>
    </location>
</feature>
<keyword evidence="2" id="KW-0472">Membrane</keyword>
<dbReference type="WBParaSite" id="ACRNAN_scaffold755.g26971.t1">
    <property type="protein sequence ID" value="ACRNAN_scaffold755.g26971.t1"/>
    <property type="gene ID" value="ACRNAN_scaffold755.g26971"/>
</dbReference>
<keyword evidence="3" id="KW-1185">Reference proteome</keyword>
<evidence type="ECO:0000313" key="3">
    <source>
        <dbReference type="Proteomes" id="UP000887540"/>
    </source>
</evidence>
<feature type="region of interest" description="Disordered" evidence="1">
    <location>
        <begin position="15"/>
        <end position="34"/>
    </location>
</feature>
<dbReference type="Proteomes" id="UP000887540">
    <property type="component" value="Unplaced"/>
</dbReference>
<feature type="transmembrane region" description="Helical" evidence="2">
    <location>
        <begin position="242"/>
        <end position="266"/>
    </location>
</feature>
<name>A0A914EDY8_9BILA</name>
<evidence type="ECO:0000256" key="1">
    <source>
        <dbReference type="SAM" id="MobiDB-lite"/>
    </source>
</evidence>
<feature type="transmembrane region" description="Helical" evidence="2">
    <location>
        <begin position="86"/>
        <end position="112"/>
    </location>
</feature>